<name>A0A6A6Y6T6_9PEZI</name>
<dbReference type="RefSeq" id="XP_033571197.1">
    <property type="nucleotide sequence ID" value="XM_033722409.1"/>
</dbReference>
<reference evidence="2 4" key="1">
    <citation type="journal article" date="2020" name="Stud. Mycol.">
        <title>101 Dothideomycetes genomes: a test case for predicting lifestyles and emergence of pathogens.</title>
        <authorList>
            <person name="Haridas S."/>
            <person name="Albert R."/>
            <person name="Binder M."/>
            <person name="Bloem J."/>
            <person name="Labutti K."/>
            <person name="Salamov A."/>
            <person name="Andreopoulos B."/>
            <person name="Baker S."/>
            <person name="Barry K."/>
            <person name="Bills G."/>
            <person name="Bluhm B."/>
            <person name="Cannon C."/>
            <person name="Castanera R."/>
            <person name="Culley D."/>
            <person name="Daum C."/>
            <person name="Ezra D."/>
            <person name="Gonzalez J."/>
            <person name="Henrissat B."/>
            <person name="Kuo A."/>
            <person name="Liang C."/>
            <person name="Lipzen A."/>
            <person name="Lutzoni F."/>
            <person name="Magnuson J."/>
            <person name="Mondo S."/>
            <person name="Nolan M."/>
            <person name="Ohm R."/>
            <person name="Pangilinan J."/>
            <person name="Park H.-J."/>
            <person name="Ramirez L."/>
            <person name="Alfaro M."/>
            <person name="Sun H."/>
            <person name="Tritt A."/>
            <person name="Yoshinaga Y."/>
            <person name="Zwiers L.-H."/>
            <person name="Turgeon B."/>
            <person name="Goodwin S."/>
            <person name="Spatafora J."/>
            <person name="Crous P."/>
            <person name="Grigoriev I."/>
        </authorList>
    </citation>
    <scope>NUCLEOTIDE SEQUENCE</scope>
    <source>
        <strain evidence="2 4">CBS 304.34</strain>
    </source>
</reference>
<evidence type="ECO:0000313" key="2">
    <source>
        <dbReference type="EMBL" id="KAF2804233.1"/>
    </source>
</evidence>
<protein>
    <submittedName>
        <fullName evidence="2 4">Uncharacterized protein</fullName>
    </submittedName>
</protein>
<feature type="compositionally biased region" description="Polar residues" evidence="1">
    <location>
        <begin position="76"/>
        <end position="89"/>
    </location>
</feature>
<keyword evidence="3" id="KW-1185">Reference proteome</keyword>
<dbReference type="Proteomes" id="UP000504636">
    <property type="component" value="Unplaced"/>
</dbReference>
<reference evidence="4" key="3">
    <citation type="submission" date="2025-04" db="UniProtKB">
        <authorList>
            <consortium name="RefSeq"/>
        </authorList>
    </citation>
    <scope>IDENTIFICATION</scope>
    <source>
        <strain evidence="4">CBS 304.34</strain>
    </source>
</reference>
<gene>
    <name evidence="2 4" type="ORF">BDZ99DRAFT_481392</name>
</gene>
<organism evidence="2">
    <name type="scientific">Mytilinidion resinicola</name>
    <dbReference type="NCBI Taxonomy" id="574789"/>
    <lineage>
        <taxon>Eukaryota</taxon>
        <taxon>Fungi</taxon>
        <taxon>Dikarya</taxon>
        <taxon>Ascomycota</taxon>
        <taxon>Pezizomycotina</taxon>
        <taxon>Dothideomycetes</taxon>
        <taxon>Pleosporomycetidae</taxon>
        <taxon>Mytilinidiales</taxon>
        <taxon>Mytilinidiaceae</taxon>
        <taxon>Mytilinidion</taxon>
    </lineage>
</organism>
<evidence type="ECO:0000313" key="3">
    <source>
        <dbReference type="Proteomes" id="UP000504636"/>
    </source>
</evidence>
<dbReference type="EMBL" id="MU003714">
    <property type="protein sequence ID" value="KAF2804233.1"/>
    <property type="molecule type" value="Genomic_DNA"/>
</dbReference>
<reference evidence="4" key="2">
    <citation type="submission" date="2020-04" db="EMBL/GenBank/DDBJ databases">
        <authorList>
            <consortium name="NCBI Genome Project"/>
        </authorList>
    </citation>
    <scope>NUCLEOTIDE SEQUENCE</scope>
    <source>
        <strain evidence="4">CBS 304.34</strain>
    </source>
</reference>
<feature type="region of interest" description="Disordered" evidence="1">
    <location>
        <begin position="193"/>
        <end position="246"/>
    </location>
</feature>
<dbReference type="GeneID" id="54463302"/>
<dbReference type="AlphaFoldDB" id="A0A6A6Y6T6"/>
<proteinExistence type="predicted"/>
<accession>A0A6A6Y6T6</accession>
<evidence type="ECO:0000256" key="1">
    <source>
        <dbReference type="SAM" id="MobiDB-lite"/>
    </source>
</evidence>
<sequence length="412" mass="44465">MTRRRDLLGGVNRTVVSRLKSPGFSLEEPKEPDLPPPRQPSRNDGCDILRSKPQLRYQDAPPASTRQHHHACLQGRSGQPTALDLTTPSPGYDNPQGGAFYATIFLPLAPICPPVPSKLARRQRLPAFDLTGFTAPIPHEVHSPGLTLDAQTDSSILIRNLGGGQQITTKDNRKHPRSFQLLEKLGEGTYATPRSSKIATTRLASSSRSRRNSDENAASTAREHAGCISASVESRGGRGGGEVELSGLSRGASVTPLWATDTEAMIVRDVIVGKFRLLAFSIQHPVAIHGHHRVHAGGGQYAEVVGIPGSRNEPTCDSNLAPGSESRINCTFTEPVILKQTAIIHKLNALLGGIAWGRSVVRTLQPHQNTKVTASQASKAQHHSVTESQASKAQHHSITENQASREKEQLLL</sequence>
<feature type="region of interest" description="Disordered" evidence="1">
    <location>
        <begin position="1"/>
        <end position="91"/>
    </location>
</feature>
<evidence type="ECO:0000313" key="4">
    <source>
        <dbReference type="RefSeq" id="XP_033571197.1"/>
    </source>
</evidence>
<feature type="compositionally biased region" description="Basic and acidic residues" evidence="1">
    <location>
        <begin position="403"/>
        <end position="412"/>
    </location>
</feature>
<feature type="region of interest" description="Disordered" evidence="1">
    <location>
        <begin position="387"/>
        <end position="412"/>
    </location>
</feature>